<feature type="domain" description="NGO1945-like C-terminal" evidence="2">
    <location>
        <begin position="141"/>
        <end position="236"/>
    </location>
</feature>
<accession>A0ABY7AIQ0</accession>
<evidence type="ECO:0000259" key="2">
    <source>
        <dbReference type="Pfam" id="PF22106"/>
    </source>
</evidence>
<dbReference type="Gene3D" id="1.10.150.690">
    <property type="entry name" value="DUF2063"/>
    <property type="match status" value="1"/>
</dbReference>
<evidence type="ECO:0000259" key="1">
    <source>
        <dbReference type="Pfam" id="PF09836"/>
    </source>
</evidence>
<evidence type="ECO:0000313" key="4">
    <source>
        <dbReference type="Proteomes" id="UP001163726"/>
    </source>
</evidence>
<evidence type="ECO:0000313" key="3">
    <source>
        <dbReference type="EMBL" id="WAJ69324.1"/>
    </source>
</evidence>
<sequence>MPDFKALQYQFASAIRNPTQSHNLDIENRRLKIYQGLIFNTIQGFIDSAFPVLKRIYSSNDWLRIKQQFVANHQAQAPLFCQIAEEFVAYIKNEYEISESDPIFLAELAHYEWLELDISLRPIEASERLIDDINTQSLYLSKSAEVVSYPFAVHQISPDNQPKIVDSEPTFLVVYRNWKKQVQFLKVNAVTAYLLDLIAKEVANDFASLTELLQQALPQTNALILQQGLAQSLTELAEFGIVINKDNR</sequence>
<dbReference type="InterPro" id="IPR018640">
    <property type="entry name" value="DUF2063"/>
</dbReference>
<dbReference type="EMBL" id="CP109965">
    <property type="protein sequence ID" value="WAJ69324.1"/>
    <property type="molecule type" value="Genomic_DNA"/>
</dbReference>
<name>A0ABY7AIQ0_9ALTE</name>
<organism evidence="3 4">
    <name type="scientific">Catenovulum adriaticum</name>
    <dbReference type="NCBI Taxonomy" id="2984846"/>
    <lineage>
        <taxon>Bacteria</taxon>
        <taxon>Pseudomonadati</taxon>
        <taxon>Pseudomonadota</taxon>
        <taxon>Gammaproteobacteria</taxon>
        <taxon>Alteromonadales</taxon>
        <taxon>Alteromonadaceae</taxon>
        <taxon>Catenovulum</taxon>
    </lineage>
</organism>
<gene>
    <name evidence="3" type="ORF">OLW01_09010</name>
</gene>
<dbReference type="InterPro" id="IPR054098">
    <property type="entry name" value="NGO1945-like_C"/>
</dbReference>
<dbReference type="Pfam" id="PF22106">
    <property type="entry name" value="NGO1945_C"/>
    <property type="match status" value="1"/>
</dbReference>
<feature type="domain" description="Putative DNA-binding" evidence="1">
    <location>
        <begin position="7"/>
        <end position="91"/>
    </location>
</feature>
<dbReference type="Proteomes" id="UP001163726">
    <property type="component" value="Chromosome"/>
</dbReference>
<dbReference type="Pfam" id="PF09836">
    <property type="entry name" value="DUF2063"/>
    <property type="match status" value="1"/>
</dbReference>
<dbReference type="GO" id="GO:0003677">
    <property type="term" value="F:DNA binding"/>
    <property type="evidence" value="ECO:0007669"/>
    <property type="project" value="UniProtKB-KW"/>
</dbReference>
<proteinExistence type="predicted"/>
<reference evidence="3" key="1">
    <citation type="submission" date="2022-10" db="EMBL/GenBank/DDBJ databases">
        <title>Catenovulum adriacola sp. nov. isolated in the Harbour of Susak.</title>
        <authorList>
            <person name="Schoch T."/>
            <person name="Reich S.J."/>
            <person name="Stoeferle S."/>
            <person name="Flaiz M."/>
            <person name="Kazda M."/>
            <person name="Riedel C.U."/>
            <person name="Duerre P."/>
        </authorList>
    </citation>
    <scope>NUCLEOTIDE SEQUENCE</scope>
    <source>
        <strain evidence="3">TS8</strain>
    </source>
</reference>
<dbReference type="RefSeq" id="WP_268073532.1">
    <property type="nucleotide sequence ID" value="NZ_CP109965.1"/>
</dbReference>
<keyword evidence="4" id="KW-1185">Reference proteome</keyword>
<dbReference type="Gene3D" id="3.90.930.50">
    <property type="match status" value="1"/>
</dbReference>
<keyword evidence="3" id="KW-0238">DNA-binding</keyword>
<dbReference type="InterPro" id="IPR044922">
    <property type="entry name" value="DUF2063_N_sf"/>
</dbReference>
<protein>
    <submittedName>
        <fullName evidence="3">DNA-binding domain-containing protein</fullName>
    </submittedName>
</protein>